<dbReference type="EMBL" id="MHVS01000002">
    <property type="protein sequence ID" value="OHA96989.1"/>
    <property type="molecule type" value="Genomic_DNA"/>
</dbReference>
<comment type="subcellular location">
    <subcellularLocation>
        <location evidence="1">Membrane</location>
        <topology evidence="1">Multi-pass membrane protein</topology>
    </subcellularLocation>
</comment>
<dbReference type="Pfam" id="PF02397">
    <property type="entry name" value="Bac_transf"/>
    <property type="match status" value="1"/>
</dbReference>
<comment type="similarity">
    <text evidence="2">Belongs to the bacterial sugar transferase family.</text>
</comment>
<feature type="transmembrane region" description="Helical" evidence="7">
    <location>
        <begin position="12"/>
        <end position="30"/>
    </location>
</feature>
<keyword evidence="6 7" id="KW-0472">Membrane</keyword>
<dbReference type="PANTHER" id="PTHR30576:SF0">
    <property type="entry name" value="UNDECAPRENYL-PHOSPHATE N-ACETYLGALACTOSAMINYL 1-PHOSPHATE TRANSFERASE-RELATED"/>
    <property type="match status" value="1"/>
</dbReference>
<feature type="transmembrane region" description="Helical" evidence="7">
    <location>
        <begin position="266"/>
        <end position="287"/>
    </location>
</feature>
<keyword evidence="5 7" id="KW-1133">Transmembrane helix</keyword>
<name>A0A1G2TJY0_9BACT</name>
<evidence type="ECO:0000256" key="3">
    <source>
        <dbReference type="ARBA" id="ARBA00022679"/>
    </source>
</evidence>
<proteinExistence type="inferred from homology"/>
<evidence type="ECO:0000256" key="5">
    <source>
        <dbReference type="ARBA" id="ARBA00022989"/>
    </source>
</evidence>
<dbReference type="NCBIfam" id="TIGR03025">
    <property type="entry name" value="EPS_sugtrans"/>
    <property type="match status" value="1"/>
</dbReference>
<feature type="domain" description="Bacterial sugar transferase" evidence="8">
    <location>
        <begin position="261"/>
        <end position="445"/>
    </location>
</feature>
<accession>A0A1G2TJY0</accession>
<sequence length="450" mass="52096">MRFFNRKEPLVLLLGDLFFFLISLWLTLLIRNGEAPSEELFYTHLTPFAVLFAAWVLVFYIAGLYEKHTVILKNRLPSVLARTQLTNSGLAVAFFYLVPFFGITPKTVLFIYLFVSFALILFWRMYGYFFVGRRPVNNAILIGSGEEMKELVNEVNNNPVYNLRFISSVDLNRSDENGFWKEIVAKIYSEGVSVIAIDLANDNVEPILPHLYNMIFSNVNFIDMHKIYEDIFDRVPLSLLRYNWFMENISTTPRAVYDLLKRLMDVSLSFILFAVSLLAYPFVWLFIKLDDGGPLFIVQERIGEGNKIVKILKFRSMSRDDRGDYAGAKEPNTVTKVGRFLRKSRIDELPQLINVLKGDLSLIGPRPELPALARKYSEEIPYYNVRHLVRPGLSGWAQIYHDRHPHHGADTEETKNKLSYDLYYIKNRSFLLDIKIALRTLKTLVSMAGR</sequence>
<feature type="transmembrane region" description="Helical" evidence="7">
    <location>
        <begin position="109"/>
        <end position="131"/>
    </location>
</feature>
<dbReference type="GO" id="GO:0016020">
    <property type="term" value="C:membrane"/>
    <property type="evidence" value="ECO:0007669"/>
    <property type="project" value="UniProtKB-SubCell"/>
</dbReference>
<evidence type="ECO:0000256" key="4">
    <source>
        <dbReference type="ARBA" id="ARBA00022692"/>
    </source>
</evidence>
<comment type="caution">
    <text evidence="9">The sequence shown here is derived from an EMBL/GenBank/DDBJ whole genome shotgun (WGS) entry which is preliminary data.</text>
</comment>
<protein>
    <recommendedName>
        <fullName evidence="8">Bacterial sugar transferase domain-containing protein</fullName>
    </recommendedName>
</protein>
<feature type="transmembrane region" description="Helical" evidence="7">
    <location>
        <begin position="42"/>
        <end position="65"/>
    </location>
</feature>
<evidence type="ECO:0000313" key="10">
    <source>
        <dbReference type="Proteomes" id="UP000177279"/>
    </source>
</evidence>
<organism evidence="9 10">
    <name type="scientific">Candidatus Zambryskibacteria bacterium RIFCSPHIGHO2_02_FULL_43_37</name>
    <dbReference type="NCBI Taxonomy" id="1802749"/>
    <lineage>
        <taxon>Bacteria</taxon>
        <taxon>Candidatus Zambryskiibacteriota</taxon>
    </lineage>
</organism>
<dbReference type="InterPro" id="IPR017475">
    <property type="entry name" value="EPS_sugar_tfrase"/>
</dbReference>
<dbReference type="Proteomes" id="UP000177279">
    <property type="component" value="Unassembled WGS sequence"/>
</dbReference>
<feature type="transmembrane region" description="Helical" evidence="7">
    <location>
        <begin position="85"/>
        <end position="103"/>
    </location>
</feature>
<keyword evidence="3" id="KW-0808">Transferase</keyword>
<evidence type="ECO:0000259" key="8">
    <source>
        <dbReference type="Pfam" id="PF02397"/>
    </source>
</evidence>
<evidence type="ECO:0000256" key="1">
    <source>
        <dbReference type="ARBA" id="ARBA00004141"/>
    </source>
</evidence>
<dbReference type="PANTHER" id="PTHR30576">
    <property type="entry name" value="COLANIC BIOSYNTHESIS UDP-GLUCOSE LIPID CARRIER TRANSFERASE"/>
    <property type="match status" value="1"/>
</dbReference>
<evidence type="ECO:0000256" key="2">
    <source>
        <dbReference type="ARBA" id="ARBA00006464"/>
    </source>
</evidence>
<dbReference type="InterPro" id="IPR003362">
    <property type="entry name" value="Bact_transf"/>
</dbReference>
<evidence type="ECO:0000256" key="7">
    <source>
        <dbReference type="SAM" id="Phobius"/>
    </source>
</evidence>
<keyword evidence="4 7" id="KW-0812">Transmembrane</keyword>
<reference evidence="9 10" key="1">
    <citation type="journal article" date="2016" name="Nat. Commun.">
        <title>Thousands of microbial genomes shed light on interconnected biogeochemical processes in an aquifer system.</title>
        <authorList>
            <person name="Anantharaman K."/>
            <person name="Brown C.T."/>
            <person name="Hug L.A."/>
            <person name="Sharon I."/>
            <person name="Castelle C.J."/>
            <person name="Probst A.J."/>
            <person name="Thomas B.C."/>
            <person name="Singh A."/>
            <person name="Wilkins M.J."/>
            <person name="Karaoz U."/>
            <person name="Brodie E.L."/>
            <person name="Williams K.H."/>
            <person name="Hubbard S.S."/>
            <person name="Banfield J.F."/>
        </authorList>
    </citation>
    <scope>NUCLEOTIDE SEQUENCE [LARGE SCALE GENOMIC DNA]</scope>
</reference>
<dbReference type="AlphaFoldDB" id="A0A1G2TJY0"/>
<evidence type="ECO:0000313" key="9">
    <source>
        <dbReference type="EMBL" id="OHA96989.1"/>
    </source>
</evidence>
<gene>
    <name evidence="9" type="ORF">A3D49_01885</name>
</gene>
<evidence type="ECO:0000256" key="6">
    <source>
        <dbReference type="ARBA" id="ARBA00023136"/>
    </source>
</evidence>
<dbReference type="GO" id="GO:0016780">
    <property type="term" value="F:phosphotransferase activity, for other substituted phosphate groups"/>
    <property type="evidence" value="ECO:0007669"/>
    <property type="project" value="TreeGrafter"/>
</dbReference>